<keyword evidence="2" id="KW-1185">Reference proteome</keyword>
<evidence type="ECO:0000313" key="2">
    <source>
        <dbReference type="Proteomes" id="UP000620874"/>
    </source>
</evidence>
<dbReference type="RefSeq" id="WP_191764187.1">
    <property type="nucleotide sequence ID" value="NZ_JACSPP010000028.1"/>
</dbReference>
<gene>
    <name evidence="1" type="ORF">H9625_10015</name>
</gene>
<proteinExistence type="predicted"/>
<organism evidence="1 2">
    <name type="scientific">Phocaeicola intestinalis</name>
    <dbReference type="NCBI Taxonomy" id="2762212"/>
    <lineage>
        <taxon>Bacteria</taxon>
        <taxon>Pseudomonadati</taxon>
        <taxon>Bacteroidota</taxon>
        <taxon>Bacteroidia</taxon>
        <taxon>Bacteroidales</taxon>
        <taxon>Bacteroidaceae</taxon>
        <taxon>Phocaeicola</taxon>
    </lineage>
</organism>
<evidence type="ECO:0000313" key="1">
    <source>
        <dbReference type="EMBL" id="MBD8040762.1"/>
    </source>
</evidence>
<dbReference type="Proteomes" id="UP000620874">
    <property type="component" value="Unassembled WGS sequence"/>
</dbReference>
<reference evidence="1 2" key="1">
    <citation type="submission" date="2020-08" db="EMBL/GenBank/DDBJ databases">
        <title>A Genomic Blueprint of the Chicken Gut Microbiome.</title>
        <authorList>
            <person name="Gilroy R."/>
            <person name="Ravi A."/>
            <person name="Getino M."/>
            <person name="Pursley I."/>
            <person name="Horton D.L."/>
            <person name="Alikhan N.-F."/>
            <person name="Baker D."/>
            <person name="Gharbi K."/>
            <person name="Hall N."/>
            <person name="Watson M."/>
            <person name="Adriaenssens E.M."/>
            <person name="Foster-Nyarko E."/>
            <person name="Jarju S."/>
            <person name="Secka A."/>
            <person name="Antonio M."/>
            <person name="Oren A."/>
            <person name="Chaudhuri R."/>
            <person name="La Ragione R.M."/>
            <person name="Hildebrand F."/>
            <person name="Pallen M.J."/>
        </authorList>
    </citation>
    <scope>NUCLEOTIDE SEQUENCE [LARGE SCALE GENOMIC DNA]</scope>
    <source>
        <strain evidence="1 2">Sa1CVN1</strain>
    </source>
</reference>
<sequence length="67" mass="7709">MLRFLWRFVAFLAEMNGYTPFFQALFKANLAIIVGGLSRSEWVGMLRFRQACSDFEAKADIGHSVIY</sequence>
<protein>
    <submittedName>
        <fullName evidence="1">Uncharacterized protein</fullName>
    </submittedName>
</protein>
<dbReference type="EMBL" id="JACSPP010000028">
    <property type="protein sequence ID" value="MBD8040762.1"/>
    <property type="molecule type" value="Genomic_DNA"/>
</dbReference>
<accession>A0ABR8Y981</accession>
<comment type="caution">
    <text evidence="1">The sequence shown here is derived from an EMBL/GenBank/DDBJ whole genome shotgun (WGS) entry which is preliminary data.</text>
</comment>
<name>A0ABR8Y981_9BACT</name>